<sequence length="257" mass="29636">MITHSAERMAASLSESSISALLDKSITSKKRLELVETYFAQRPQSVDEQDKEAISIMLNDLLLSREMASALAMIELMKTHNVTASKDVVMVFARMFARLMAEDKSSKSLSDQLKWYLEHQSVFDNTELPLDEMFVELVTRGHFDVAIELWQVCMEPIADLKVAHHASVHVLLNELNRFQQYGKVIDLFFGPHKDLLITNKRVILIIMDALVRQRDYDQVQSLHSLLEEKRRVPDNPKLYTMYSMYLQKARDGVDSEE</sequence>
<proteinExistence type="predicted"/>
<protein>
    <recommendedName>
        <fullName evidence="3">Pentacotripeptide-repeat region of PRORP domain-containing protein</fullName>
    </recommendedName>
</protein>
<gene>
    <name evidence="1" type="ORF">Ae201684_011495</name>
</gene>
<evidence type="ECO:0000313" key="1">
    <source>
        <dbReference type="EMBL" id="KAF0731235.1"/>
    </source>
</evidence>
<reference evidence="1 2" key="1">
    <citation type="submission" date="2019-07" db="EMBL/GenBank/DDBJ databases">
        <title>Genomics analysis of Aphanomyces spp. identifies a new class of oomycete effector associated with host adaptation.</title>
        <authorList>
            <person name="Gaulin E."/>
        </authorList>
    </citation>
    <scope>NUCLEOTIDE SEQUENCE [LARGE SCALE GENOMIC DNA]</scope>
    <source>
        <strain evidence="1 2">ATCC 201684</strain>
    </source>
</reference>
<comment type="caution">
    <text evidence="1">The sequence shown here is derived from an EMBL/GenBank/DDBJ whole genome shotgun (WGS) entry which is preliminary data.</text>
</comment>
<evidence type="ECO:0000313" key="2">
    <source>
        <dbReference type="Proteomes" id="UP000481153"/>
    </source>
</evidence>
<accession>A0A6G0WUU5</accession>
<dbReference type="Proteomes" id="UP000481153">
    <property type="component" value="Unassembled WGS sequence"/>
</dbReference>
<keyword evidence="2" id="KW-1185">Reference proteome</keyword>
<dbReference type="AlphaFoldDB" id="A0A6G0WUU5"/>
<name>A0A6G0WUU5_9STRA</name>
<evidence type="ECO:0008006" key="3">
    <source>
        <dbReference type="Google" id="ProtNLM"/>
    </source>
</evidence>
<dbReference type="EMBL" id="VJMJ01000146">
    <property type="protein sequence ID" value="KAF0731235.1"/>
    <property type="molecule type" value="Genomic_DNA"/>
</dbReference>
<organism evidence="1 2">
    <name type="scientific">Aphanomyces euteiches</name>
    <dbReference type="NCBI Taxonomy" id="100861"/>
    <lineage>
        <taxon>Eukaryota</taxon>
        <taxon>Sar</taxon>
        <taxon>Stramenopiles</taxon>
        <taxon>Oomycota</taxon>
        <taxon>Saprolegniomycetes</taxon>
        <taxon>Saprolegniales</taxon>
        <taxon>Verrucalvaceae</taxon>
        <taxon>Aphanomyces</taxon>
    </lineage>
</organism>
<dbReference type="VEuPathDB" id="FungiDB:AeMF1_011604"/>